<evidence type="ECO:0000313" key="3">
    <source>
        <dbReference type="Proteomes" id="UP000075583"/>
    </source>
</evidence>
<dbReference type="OrthoDB" id="1445574at2"/>
<dbReference type="STRING" id="279360.MB14_06900"/>
<protein>
    <submittedName>
        <fullName evidence="2">Uncharacterized protein</fullName>
    </submittedName>
</protein>
<evidence type="ECO:0000256" key="1">
    <source>
        <dbReference type="SAM" id="SignalP"/>
    </source>
</evidence>
<dbReference type="EMBL" id="LQZQ01000045">
    <property type="protein sequence ID" value="KYG74924.1"/>
    <property type="molecule type" value="Genomic_DNA"/>
</dbReference>
<dbReference type="RefSeq" id="WP_062592392.1">
    <property type="nucleotide sequence ID" value="NZ_LQZQ01000045.1"/>
</dbReference>
<keyword evidence="3" id="KW-1185">Reference proteome</keyword>
<organism evidence="2 3">
    <name type="scientific">Roseivirga ehrenbergii (strain DSM 102268 / JCM 13514 / KCTC 12282 / NCIMB 14502 / KMM 6017)</name>
    <dbReference type="NCBI Taxonomy" id="279360"/>
    <lineage>
        <taxon>Bacteria</taxon>
        <taxon>Pseudomonadati</taxon>
        <taxon>Bacteroidota</taxon>
        <taxon>Cytophagia</taxon>
        <taxon>Cytophagales</taxon>
        <taxon>Roseivirgaceae</taxon>
        <taxon>Roseivirga</taxon>
    </lineage>
</organism>
<accession>A0A150X8B9</accession>
<keyword evidence="1" id="KW-0732">Signal</keyword>
<sequence>MKRYILIILFLNASISKARSQILPGTLNVTGASSITQTIDDLVKEAGEDDNVVSFESEIDTNVVSYILDPLLDPLTLGLIDSEATCRANIFRFSVYMHTNNAPQNVVIEAKTFFNAGDRYPGLIAYDLLLSPLLGPRNLYPWRGGGYIELPNSGRRAVKVFEFIGCRTNIPVQFRVKASSLAVSGTENFEIVYTVLGSVL</sequence>
<dbReference type="Proteomes" id="UP000075583">
    <property type="component" value="Unassembled WGS sequence"/>
</dbReference>
<gene>
    <name evidence="2" type="ORF">MB14_06900</name>
</gene>
<dbReference type="AlphaFoldDB" id="A0A150X8B9"/>
<comment type="caution">
    <text evidence="2">The sequence shown here is derived from an EMBL/GenBank/DDBJ whole genome shotgun (WGS) entry which is preliminary data.</text>
</comment>
<evidence type="ECO:0000313" key="2">
    <source>
        <dbReference type="EMBL" id="KYG74924.1"/>
    </source>
</evidence>
<reference evidence="2" key="1">
    <citation type="submission" date="2016-01" db="EMBL/GenBank/DDBJ databases">
        <title>Genome sequencing of Roseivirga ehrenbergii KMM 6017.</title>
        <authorList>
            <person name="Selvaratnam C."/>
            <person name="Thevarajoo S."/>
            <person name="Goh K.M."/>
            <person name="Ee R."/>
            <person name="Chan K.-G."/>
            <person name="Chong C.S."/>
        </authorList>
    </citation>
    <scope>NUCLEOTIDE SEQUENCE [LARGE SCALE GENOMIC DNA]</scope>
    <source>
        <strain evidence="2">KMM 6017</strain>
    </source>
</reference>
<proteinExistence type="predicted"/>
<name>A0A150X8B9_ROSEK</name>
<feature type="signal peptide" evidence="1">
    <location>
        <begin position="1"/>
        <end position="18"/>
    </location>
</feature>
<feature type="chain" id="PRO_5007574451" evidence="1">
    <location>
        <begin position="19"/>
        <end position="200"/>
    </location>
</feature>